<dbReference type="OrthoDB" id="237412at2"/>
<dbReference type="RefSeq" id="WP_136961480.1">
    <property type="nucleotide sequence ID" value="NZ_CP039690.1"/>
</dbReference>
<dbReference type="EMBL" id="CP039690">
    <property type="protein sequence ID" value="QCI66034.1"/>
    <property type="molecule type" value="Genomic_DNA"/>
</dbReference>
<dbReference type="SUPFAM" id="SSF56954">
    <property type="entry name" value="Outer membrane efflux proteins (OEP)"/>
    <property type="match status" value="1"/>
</dbReference>
<name>A0A4D7AWK3_9HYPH</name>
<proteinExistence type="predicted"/>
<protein>
    <submittedName>
        <fullName evidence="2">TolC family protein</fullName>
    </submittedName>
</protein>
<evidence type="ECO:0000313" key="3">
    <source>
        <dbReference type="Proteomes" id="UP000298781"/>
    </source>
</evidence>
<keyword evidence="3" id="KW-1185">Reference proteome</keyword>
<dbReference type="Proteomes" id="UP000298781">
    <property type="component" value="Chromosome"/>
</dbReference>
<dbReference type="PANTHER" id="PTHR30203:SF24">
    <property type="entry name" value="BLR4935 PROTEIN"/>
    <property type="match status" value="1"/>
</dbReference>
<feature type="compositionally biased region" description="Low complexity" evidence="1">
    <location>
        <begin position="502"/>
        <end position="513"/>
    </location>
</feature>
<dbReference type="PANTHER" id="PTHR30203">
    <property type="entry name" value="OUTER MEMBRANE CATION EFFLUX PROTEIN"/>
    <property type="match status" value="1"/>
</dbReference>
<gene>
    <name evidence="2" type="ORF">E8M01_18560</name>
</gene>
<sequence length="513" mass="56432">MALSEHRDPIGGRPDTAKKRLKPARLGALLIGAATALGGCASYSPDGGLAVTRDIAARELRQEVVRVREPADSDRVRARVTGLLRSPLTVDRAVQIALINNRGLQAAYNDLGISEALFVQASLPPSPTLSLTRLASTGAIEIERQLLVNILGLATLPQRRAVAEVRFTQAQLRAADETLRLAGETRRAYYRVVASGQLVNFLAQTSTAARTASELFKRLGETGAVNRLDQAREHVFYADVAAQLARARLQHQADRERLIRVLGLWENIAALTLPAQLPGLPRRPAAREAIEREALEKRLDLRIARLEVDGVARQLDLTQWSRFLNVLELQGALNNERSTRTERSYSLQGGQIVESRQVEFERTRVSGLSLEVQIPLDLGESRLRDARETYLRSINRLVERGVNVRSEAREAYQRYRGGFDFARHYQSQILPLRQIIADESQLRYNGMMVDVFSLLTEARARIAANAAAIEARRDFWIAHSDLQFAVIGGSSPGGSAETPTTAVAGAQGGAAAH</sequence>
<feature type="region of interest" description="Disordered" evidence="1">
    <location>
        <begin position="492"/>
        <end position="513"/>
    </location>
</feature>
<dbReference type="InterPro" id="IPR010131">
    <property type="entry name" value="MdtP/NodT-like"/>
</dbReference>
<organism evidence="2 3">
    <name type="scientific">Phreatobacter stygius</name>
    <dbReference type="NCBI Taxonomy" id="1940610"/>
    <lineage>
        <taxon>Bacteria</taxon>
        <taxon>Pseudomonadati</taxon>
        <taxon>Pseudomonadota</taxon>
        <taxon>Alphaproteobacteria</taxon>
        <taxon>Hyphomicrobiales</taxon>
        <taxon>Phreatobacteraceae</taxon>
        <taxon>Phreatobacter</taxon>
    </lineage>
</organism>
<reference evidence="2 3" key="1">
    <citation type="submission" date="2019-04" db="EMBL/GenBank/DDBJ databases">
        <title>Phreatobacter aquaticus sp. nov.</title>
        <authorList>
            <person name="Choi A."/>
        </authorList>
    </citation>
    <scope>NUCLEOTIDE SEQUENCE [LARGE SCALE GENOMIC DNA]</scope>
    <source>
        <strain evidence="2 3">KCTC 52518</strain>
    </source>
</reference>
<evidence type="ECO:0000256" key="1">
    <source>
        <dbReference type="SAM" id="MobiDB-lite"/>
    </source>
</evidence>
<accession>A0A4D7AWK3</accession>
<dbReference type="Gene3D" id="1.20.1600.10">
    <property type="entry name" value="Outer membrane efflux proteins (OEP)"/>
    <property type="match status" value="1"/>
</dbReference>
<dbReference type="AlphaFoldDB" id="A0A4D7AWK3"/>
<dbReference type="GO" id="GO:0015562">
    <property type="term" value="F:efflux transmembrane transporter activity"/>
    <property type="evidence" value="ECO:0007669"/>
    <property type="project" value="InterPro"/>
</dbReference>
<evidence type="ECO:0000313" key="2">
    <source>
        <dbReference type="EMBL" id="QCI66034.1"/>
    </source>
</evidence>
<dbReference type="KEGG" id="pstg:E8M01_18560"/>